<dbReference type="RefSeq" id="XP_003098164.2">
    <property type="nucleotide sequence ID" value="XM_003098116.2"/>
</dbReference>
<dbReference type="PANTHER" id="PTHR21503">
    <property type="entry name" value="F-BOX-CONTAINING HYPOTHETICAL PROTEIN C.ELEGANS"/>
    <property type="match status" value="1"/>
</dbReference>
<gene>
    <name evidence="2" type="ORF">GCK72_009267</name>
</gene>
<dbReference type="InterPro" id="IPR012885">
    <property type="entry name" value="F-box_Sdz-33"/>
</dbReference>
<dbReference type="GeneID" id="9800577"/>
<comment type="caution">
    <text evidence="2">The sequence shown here is derived from an EMBL/GenBank/DDBJ whole genome shotgun (WGS) entry which is preliminary data.</text>
</comment>
<dbReference type="CTD" id="9800577"/>
<name>A0A6A5H2K1_CAERE</name>
<evidence type="ECO:0000313" key="3">
    <source>
        <dbReference type="Proteomes" id="UP000483820"/>
    </source>
</evidence>
<reference evidence="2 3" key="1">
    <citation type="submission" date="2019-12" db="EMBL/GenBank/DDBJ databases">
        <title>Chromosome-level assembly of the Caenorhabditis remanei genome.</title>
        <authorList>
            <person name="Teterina A.A."/>
            <person name="Willis J.H."/>
            <person name="Phillips P.C."/>
        </authorList>
    </citation>
    <scope>NUCLEOTIDE SEQUENCE [LARGE SCALE GENOMIC DNA]</scope>
    <source>
        <strain evidence="2 3">PX506</strain>
        <tissue evidence="2">Whole organism</tissue>
    </source>
</reference>
<dbReference type="PROSITE" id="PS50181">
    <property type="entry name" value="FBOX"/>
    <property type="match status" value="1"/>
</dbReference>
<dbReference type="KEGG" id="crq:GCK72_009267"/>
<sequence>MTEEKVEEKFKPFQLVLLPVLAREKALKFLDPIDLFEISLCSKRMTSYVRALRIQARHHSLILAAGQFSVSVHFQRKRPLFWDFNSFFSRENMTDTRTIGGIKFDSCERSIRNTLSIDEFYCEYPEKEIGVTTVSKHFQTIFHGPLDIVVAPYFHEKYHILFSEFKKCQELEICGTPVPSLEAMQRIFGEMKVTNKLVLRPETVDEYIIETALDVEELNLRSATWMKREHLLRLNCKSVQIFRTNFTSEDLEAFAENWMRNKKSVIERIRFDWNSGRVFRFHMLNAESWDSKKREMNYMYENDRGVLVRIDCSEGFDMERDDGLIGTFVLETVDNTQYLHFLVWRERFPERKRIEELPAKLAPFYKQLVTINKNHPDATSFERLLSNPDLTPTEFMETYRILRNMDAENTGDSLGKQSRRYVFNQMKETIVA</sequence>
<dbReference type="InterPro" id="IPR001810">
    <property type="entry name" value="F-box_dom"/>
</dbReference>
<evidence type="ECO:0000313" key="2">
    <source>
        <dbReference type="EMBL" id="KAF1761014.1"/>
    </source>
</evidence>
<dbReference type="EMBL" id="WUAV01000003">
    <property type="protein sequence ID" value="KAF1761014.1"/>
    <property type="molecule type" value="Genomic_DNA"/>
</dbReference>
<dbReference type="PANTHER" id="PTHR21503:SF49">
    <property type="entry name" value="PROTEIN CBG06869"/>
    <property type="match status" value="1"/>
</dbReference>
<dbReference type="AlphaFoldDB" id="A0A6A5H2K1"/>
<accession>A0A6A5H2K1</accession>
<organism evidence="2 3">
    <name type="scientific">Caenorhabditis remanei</name>
    <name type="common">Caenorhabditis vulgaris</name>
    <dbReference type="NCBI Taxonomy" id="31234"/>
    <lineage>
        <taxon>Eukaryota</taxon>
        <taxon>Metazoa</taxon>
        <taxon>Ecdysozoa</taxon>
        <taxon>Nematoda</taxon>
        <taxon>Chromadorea</taxon>
        <taxon>Rhabditida</taxon>
        <taxon>Rhabditina</taxon>
        <taxon>Rhabditomorpha</taxon>
        <taxon>Rhabditoidea</taxon>
        <taxon>Rhabditidae</taxon>
        <taxon>Peloderinae</taxon>
        <taxon>Caenorhabditis</taxon>
    </lineage>
</organism>
<dbReference type="Pfam" id="PF07735">
    <property type="entry name" value="FBA_2"/>
    <property type="match status" value="1"/>
</dbReference>
<evidence type="ECO:0000259" key="1">
    <source>
        <dbReference type="PROSITE" id="PS50181"/>
    </source>
</evidence>
<dbReference type="Pfam" id="PF00646">
    <property type="entry name" value="F-box"/>
    <property type="match status" value="1"/>
</dbReference>
<protein>
    <recommendedName>
        <fullName evidence="1">F-box domain-containing protein</fullName>
    </recommendedName>
</protein>
<proteinExistence type="predicted"/>
<dbReference type="Proteomes" id="UP000483820">
    <property type="component" value="Chromosome III"/>
</dbReference>
<feature type="domain" description="F-box" evidence="1">
    <location>
        <begin position="12"/>
        <end position="61"/>
    </location>
</feature>